<evidence type="ECO:0000313" key="1">
    <source>
        <dbReference type="EMBL" id="GGJ71354.1"/>
    </source>
</evidence>
<dbReference type="Proteomes" id="UP000635726">
    <property type="component" value="Unassembled WGS sequence"/>
</dbReference>
<sequence length="139" mass="15442">MSSDFDALQRALKTTLSARQAEARACEALLNALYHAFRNANGPGLPVNNVSLEHTEDPDNRLRPPPLGGWHAAWYRLGLLELYIRVRRGDGTFTGQYGPHGTFTLHDIAEDALTALARHILRDLTAEQEGKPLTRTDIN</sequence>
<accession>A0A917PCZ1</accession>
<reference evidence="1" key="2">
    <citation type="submission" date="2020-09" db="EMBL/GenBank/DDBJ databases">
        <authorList>
            <person name="Sun Q."/>
            <person name="Ohkuma M."/>
        </authorList>
    </citation>
    <scope>NUCLEOTIDE SEQUENCE</scope>
    <source>
        <strain evidence="1">JCM 14371</strain>
    </source>
</reference>
<dbReference type="RefSeq" id="WP_188961770.1">
    <property type="nucleotide sequence ID" value="NZ_BMOE01000004.1"/>
</dbReference>
<organism evidence="1 2">
    <name type="scientific">Deinococcus aquiradiocola</name>
    <dbReference type="NCBI Taxonomy" id="393059"/>
    <lineage>
        <taxon>Bacteria</taxon>
        <taxon>Thermotogati</taxon>
        <taxon>Deinococcota</taxon>
        <taxon>Deinococci</taxon>
        <taxon>Deinococcales</taxon>
        <taxon>Deinococcaceae</taxon>
        <taxon>Deinococcus</taxon>
    </lineage>
</organism>
<protein>
    <submittedName>
        <fullName evidence="1">Uncharacterized protein</fullName>
    </submittedName>
</protein>
<name>A0A917PCZ1_9DEIO</name>
<dbReference type="AlphaFoldDB" id="A0A917PCZ1"/>
<reference evidence="1" key="1">
    <citation type="journal article" date="2014" name="Int. J. Syst. Evol. Microbiol.">
        <title>Complete genome sequence of Corynebacterium casei LMG S-19264T (=DSM 44701T), isolated from a smear-ripened cheese.</title>
        <authorList>
            <consortium name="US DOE Joint Genome Institute (JGI-PGF)"/>
            <person name="Walter F."/>
            <person name="Albersmeier A."/>
            <person name="Kalinowski J."/>
            <person name="Ruckert C."/>
        </authorList>
    </citation>
    <scope>NUCLEOTIDE SEQUENCE</scope>
    <source>
        <strain evidence="1">JCM 14371</strain>
    </source>
</reference>
<dbReference type="EMBL" id="BMOE01000004">
    <property type="protein sequence ID" value="GGJ71354.1"/>
    <property type="molecule type" value="Genomic_DNA"/>
</dbReference>
<comment type="caution">
    <text evidence="1">The sequence shown here is derived from an EMBL/GenBank/DDBJ whole genome shotgun (WGS) entry which is preliminary data.</text>
</comment>
<evidence type="ECO:0000313" key="2">
    <source>
        <dbReference type="Proteomes" id="UP000635726"/>
    </source>
</evidence>
<keyword evidence="2" id="KW-1185">Reference proteome</keyword>
<gene>
    <name evidence="1" type="ORF">GCM10008939_14660</name>
</gene>
<proteinExistence type="predicted"/>